<dbReference type="InterPro" id="IPR007016">
    <property type="entry name" value="O-antigen_ligase-rel_domated"/>
</dbReference>
<comment type="subcellular location">
    <subcellularLocation>
        <location evidence="1">Membrane</location>
        <topology evidence="1">Multi-pass membrane protein</topology>
    </subcellularLocation>
</comment>
<keyword evidence="3 5" id="KW-1133">Transmembrane helix</keyword>
<evidence type="ECO:0000256" key="4">
    <source>
        <dbReference type="ARBA" id="ARBA00023136"/>
    </source>
</evidence>
<feature type="transmembrane region" description="Helical" evidence="5">
    <location>
        <begin position="285"/>
        <end position="305"/>
    </location>
</feature>
<gene>
    <name evidence="7" type="ORF">GCM10007916_36840</name>
</gene>
<dbReference type="EMBL" id="BSPQ01000026">
    <property type="protein sequence ID" value="GLS92612.1"/>
    <property type="molecule type" value="Genomic_DNA"/>
</dbReference>
<name>A0ABQ6E5C1_9GAMM</name>
<accession>A0ABQ6E5C1</accession>
<evidence type="ECO:0000256" key="2">
    <source>
        <dbReference type="ARBA" id="ARBA00022692"/>
    </source>
</evidence>
<feature type="transmembrane region" description="Helical" evidence="5">
    <location>
        <begin position="135"/>
        <end position="151"/>
    </location>
</feature>
<keyword evidence="4 5" id="KW-0472">Membrane</keyword>
<feature type="transmembrane region" description="Helical" evidence="5">
    <location>
        <begin position="74"/>
        <end position="92"/>
    </location>
</feature>
<sequence length="367" mass="41371">MMAVAVIASIATQGLKVAKENIANSKMLWLIFAITLYAIFSYFYHGLSSREIRAFIALSVFLPFFPKDLLTKRLLIILTIIGSFVSFMSAFYYSSIIDLNRAHWPINAIPFATIVATLSLLSLNLRLIANSKPQKNLLLISFLFSIIALVLSQTRGVWIAFSISILVNIVLIVRSSKIKYDYKKILATLTLLLITIMLCYPKIEQRFQETQYDINRVSKGQMTGSIGLRLQMLAVTPDMVKGDLLLGTGNKQLEKLNRLYSEGKVPLYLYRYGPPHYHNQYADKLIKNGVIGLTLFILLLTLPLIEAKYITANNKRITTCIILLFSISALTDAPFNHGQSIFIFVLIIYALNNKPPSCTNEKVISEK</sequence>
<evidence type="ECO:0000259" key="6">
    <source>
        <dbReference type="Pfam" id="PF04932"/>
    </source>
</evidence>
<dbReference type="PANTHER" id="PTHR37422:SF17">
    <property type="entry name" value="O-ANTIGEN LIGASE"/>
    <property type="match status" value="1"/>
</dbReference>
<comment type="caution">
    <text evidence="7">The sequence shown here is derived from an EMBL/GenBank/DDBJ whole genome shotgun (WGS) entry which is preliminary data.</text>
</comment>
<evidence type="ECO:0000256" key="1">
    <source>
        <dbReference type="ARBA" id="ARBA00004141"/>
    </source>
</evidence>
<dbReference type="Pfam" id="PF04932">
    <property type="entry name" value="Wzy_C"/>
    <property type="match status" value="1"/>
</dbReference>
<feature type="domain" description="O-antigen ligase-related" evidence="6">
    <location>
        <begin position="141"/>
        <end position="297"/>
    </location>
</feature>
<evidence type="ECO:0000256" key="3">
    <source>
        <dbReference type="ARBA" id="ARBA00022989"/>
    </source>
</evidence>
<feature type="transmembrane region" description="Helical" evidence="5">
    <location>
        <begin position="104"/>
        <end position="123"/>
    </location>
</feature>
<evidence type="ECO:0000313" key="8">
    <source>
        <dbReference type="Proteomes" id="UP001157353"/>
    </source>
</evidence>
<feature type="transmembrane region" description="Helical" evidence="5">
    <location>
        <begin position="28"/>
        <end position="47"/>
    </location>
</feature>
<evidence type="ECO:0000256" key="5">
    <source>
        <dbReference type="SAM" id="Phobius"/>
    </source>
</evidence>
<evidence type="ECO:0000313" key="7">
    <source>
        <dbReference type="EMBL" id="GLS92612.1"/>
    </source>
</evidence>
<dbReference type="Proteomes" id="UP001157353">
    <property type="component" value="Unassembled WGS sequence"/>
</dbReference>
<feature type="transmembrane region" description="Helical" evidence="5">
    <location>
        <begin position="157"/>
        <end position="173"/>
    </location>
</feature>
<protein>
    <submittedName>
        <fullName evidence="7">O-antigen polymerase</fullName>
    </submittedName>
</protein>
<keyword evidence="2 5" id="KW-0812">Transmembrane</keyword>
<dbReference type="PANTHER" id="PTHR37422">
    <property type="entry name" value="TEICHURONIC ACID BIOSYNTHESIS PROTEIN TUAE"/>
    <property type="match status" value="1"/>
</dbReference>
<dbReference type="InterPro" id="IPR051533">
    <property type="entry name" value="WaaL-like"/>
</dbReference>
<proteinExistence type="predicted"/>
<reference evidence="8" key="1">
    <citation type="journal article" date="2019" name="Int. J. Syst. Evol. Microbiol.">
        <title>The Global Catalogue of Microorganisms (GCM) 10K type strain sequencing project: providing services to taxonomists for standard genome sequencing and annotation.</title>
        <authorList>
            <consortium name="The Broad Institute Genomics Platform"/>
            <consortium name="The Broad Institute Genome Sequencing Center for Infectious Disease"/>
            <person name="Wu L."/>
            <person name="Ma J."/>
        </authorList>
    </citation>
    <scope>NUCLEOTIDE SEQUENCE [LARGE SCALE GENOMIC DNA]</scope>
    <source>
        <strain evidence="8">NBRC 103166</strain>
    </source>
</reference>
<feature type="transmembrane region" description="Helical" evidence="5">
    <location>
        <begin position="185"/>
        <end position="203"/>
    </location>
</feature>
<organism evidence="7 8">
    <name type="scientific">Psychromonas marina</name>
    <dbReference type="NCBI Taxonomy" id="88364"/>
    <lineage>
        <taxon>Bacteria</taxon>
        <taxon>Pseudomonadati</taxon>
        <taxon>Pseudomonadota</taxon>
        <taxon>Gammaproteobacteria</taxon>
        <taxon>Alteromonadales</taxon>
        <taxon>Psychromonadaceae</taxon>
        <taxon>Psychromonas</taxon>
    </lineage>
</organism>
<keyword evidence="8" id="KW-1185">Reference proteome</keyword>